<dbReference type="Proteomes" id="UP000307756">
    <property type="component" value="Unassembled WGS sequence"/>
</dbReference>
<dbReference type="InterPro" id="IPR012337">
    <property type="entry name" value="RNaseH-like_sf"/>
</dbReference>
<evidence type="ECO:0000313" key="2">
    <source>
        <dbReference type="EMBL" id="TKC15036.1"/>
    </source>
</evidence>
<dbReference type="OrthoDB" id="501284at2"/>
<reference evidence="2 3" key="1">
    <citation type="journal article" date="2011" name="J. Microbiol.">
        <title>Bacillus kyonggiensis sp. nov., isolated from soil of a lettuce field.</title>
        <authorList>
            <person name="Dong K."/>
            <person name="Lee S."/>
        </authorList>
    </citation>
    <scope>NUCLEOTIDE SEQUENCE [LARGE SCALE GENOMIC DNA]</scope>
    <source>
        <strain evidence="2 3">NB22</strain>
    </source>
</reference>
<feature type="domain" description="Integrase catalytic" evidence="1">
    <location>
        <begin position="29"/>
        <end position="221"/>
    </location>
</feature>
<protein>
    <submittedName>
        <fullName evidence="2">Transposase family protein</fullName>
    </submittedName>
</protein>
<evidence type="ECO:0000259" key="1">
    <source>
        <dbReference type="PROSITE" id="PS50994"/>
    </source>
</evidence>
<dbReference type="InterPro" id="IPR001584">
    <property type="entry name" value="Integrase_cat-core"/>
</dbReference>
<dbReference type="PROSITE" id="PS50994">
    <property type="entry name" value="INTEGRASE"/>
    <property type="match status" value="1"/>
</dbReference>
<dbReference type="RefSeq" id="WP_136833172.1">
    <property type="nucleotide sequence ID" value="NZ_SWBM01000006.1"/>
</dbReference>
<dbReference type="AlphaFoldDB" id="A0A4U1D1W2"/>
<name>A0A4U1D1W2_9BACI</name>
<keyword evidence="3" id="KW-1185">Reference proteome</keyword>
<comment type="caution">
    <text evidence="2">The sequence shown here is derived from an EMBL/GenBank/DDBJ whole genome shotgun (WGS) entry which is preliminary data.</text>
</comment>
<dbReference type="EMBL" id="SWBM01000006">
    <property type="protein sequence ID" value="TKC15036.1"/>
    <property type="molecule type" value="Genomic_DNA"/>
</dbReference>
<dbReference type="Gene3D" id="3.30.420.10">
    <property type="entry name" value="Ribonuclease H-like superfamily/Ribonuclease H"/>
    <property type="match status" value="1"/>
</dbReference>
<sequence length="304" mass="35756">MQTEKMQGSRAAYDTEPFYFELEETAPRHGDRPFEICHIDHTELDIKLICSQTEENLGKPWVTFLVDAYSRRILAFYLKFDPPSYRSNMMVLRECVRRHSRLPNMVVVDGGKDFQSMYFETLLARYNKGKKIRPGAKPRFGSVCERLFGTLNSEFIHNCLGNTKIMKNVRQVTKEVNPDNHAVWTLEDLQLMLQEWCYEIYDNMLHTTLGESPKETFVKRIAKTGERKNTYIKYDETFIMLTLPTTRKDIAKVISGQGVKINYFYYWSEILLHPENEEKNIPVRFDPFNVGIAYAYVNNYWVTC</sequence>
<gene>
    <name evidence="2" type="ORF">FA727_19260</name>
</gene>
<dbReference type="GO" id="GO:0003676">
    <property type="term" value="F:nucleic acid binding"/>
    <property type="evidence" value="ECO:0007669"/>
    <property type="project" value="InterPro"/>
</dbReference>
<evidence type="ECO:0000313" key="3">
    <source>
        <dbReference type="Proteomes" id="UP000307756"/>
    </source>
</evidence>
<organism evidence="2 3">
    <name type="scientific">Robertmurraya kyonggiensis</name>
    <dbReference type="NCBI Taxonomy" id="1037680"/>
    <lineage>
        <taxon>Bacteria</taxon>
        <taxon>Bacillati</taxon>
        <taxon>Bacillota</taxon>
        <taxon>Bacilli</taxon>
        <taxon>Bacillales</taxon>
        <taxon>Bacillaceae</taxon>
        <taxon>Robertmurraya</taxon>
    </lineage>
</organism>
<dbReference type="InterPro" id="IPR036397">
    <property type="entry name" value="RNaseH_sf"/>
</dbReference>
<accession>A0A4U1D1W2</accession>
<proteinExistence type="predicted"/>
<dbReference type="GO" id="GO:0015074">
    <property type="term" value="P:DNA integration"/>
    <property type="evidence" value="ECO:0007669"/>
    <property type="project" value="InterPro"/>
</dbReference>
<dbReference type="SUPFAM" id="SSF53098">
    <property type="entry name" value="Ribonuclease H-like"/>
    <property type="match status" value="1"/>
</dbReference>